<comment type="caution">
    <text evidence="1">The sequence shown here is derived from an EMBL/GenBank/DDBJ whole genome shotgun (WGS) entry which is preliminary data.</text>
</comment>
<sequence length="140" mass="15427">MIENIKARLRELVPEIKQVGGAADFQSAVESNPTVTPACYVFSLGEAPAPSQFAGRLIQRVRASVGIVLVVKNLTDAKGVAALEDTDALRNKVKQVVYGWRPADGNDPLERGDSNLLAFRDGHVWWQDIYLTSYIDRSEI</sequence>
<accession>A0A6L8MMN6</accession>
<proteinExistence type="predicted"/>
<evidence type="ECO:0008006" key="3">
    <source>
        <dbReference type="Google" id="ProtNLM"/>
    </source>
</evidence>
<protein>
    <recommendedName>
        <fullName evidence="3">DUF3168 domain-containing protein</fullName>
    </recommendedName>
</protein>
<dbReference type="Pfam" id="PF23840">
    <property type="entry name" value="Phage_tail_terminator"/>
    <property type="match status" value="1"/>
</dbReference>
<dbReference type="EMBL" id="WWCP01000001">
    <property type="protein sequence ID" value="MYM80538.1"/>
    <property type="molecule type" value="Genomic_DNA"/>
</dbReference>
<reference evidence="1 2" key="1">
    <citation type="submission" date="2019-12" db="EMBL/GenBank/DDBJ databases">
        <title>Novel species isolated from a subtropical stream in China.</title>
        <authorList>
            <person name="Lu H."/>
        </authorList>
    </citation>
    <scope>NUCLEOTIDE SEQUENCE [LARGE SCALE GENOMIC DNA]</scope>
    <source>
        <strain evidence="1 2">FT50W</strain>
    </source>
</reference>
<dbReference type="AlphaFoldDB" id="A0A6L8MMN6"/>
<name>A0A6L8MMN6_9BURK</name>
<dbReference type="InterPro" id="IPR056912">
    <property type="entry name" value="Phage_JBD30_tail_term-like"/>
</dbReference>
<organism evidence="1 2">
    <name type="scientific">Duganella lactea</name>
    <dbReference type="NCBI Taxonomy" id="2692173"/>
    <lineage>
        <taxon>Bacteria</taxon>
        <taxon>Pseudomonadati</taxon>
        <taxon>Pseudomonadota</taxon>
        <taxon>Betaproteobacteria</taxon>
        <taxon>Burkholderiales</taxon>
        <taxon>Oxalobacteraceae</taxon>
        <taxon>Telluria group</taxon>
        <taxon>Duganella</taxon>
    </lineage>
</organism>
<gene>
    <name evidence="1" type="ORF">GTP44_01005</name>
</gene>
<evidence type="ECO:0000313" key="1">
    <source>
        <dbReference type="EMBL" id="MYM80538.1"/>
    </source>
</evidence>
<dbReference type="Proteomes" id="UP000474565">
    <property type="component" value="Unassembled WGS sequence"/>
</dbReference>
<evidence type="ECO:0000313" key="2">
    <source>
        <dbReference type="Proteomes" id="UP000474565"/>
    </source>
</evidence>
<dbReference type="RefSeq" id="WP_161017947.1">
    <property type="nucleotide sequence ID" value="NZ_WWCP01000001.1"/>
</dbReference>